<proteinExistence type="predicted"/>
<evidence type="ECO:0000313" key="2">
    <source>
        <dbReference type="Proteomes" id="UP001501074"/>
    </source>
</evidence>
<sequence length="131" mass="13584">MRRAMVVGIGLLVVLAGCGEPETVDIVTAAAETSAATDCGTEVLDQGARLSDRGAACFLDAVTAGDPATLEVTYPTTEGDPITQVFRNLESGGIQVQTDSTKDRLGSGEVETQVCTGPSRSSFALTFEECH</sequence>
<name>A0ABP7A056_9ACTN</name>
<keyword evidence="2" id="KW-1185">Reference proteome</keyword>
<accession>A0ABP7A056</accession>
<dbReference type="PROSITE" id="PS51257">
    <property type="entry name" value="PROKAR_LIPOPROTEIN"/>
    <property type="match status" value="1"/>
</dbReference>
<dbReference type="EMBL" id="BAAAZO010000008">
    <property type="protein sequence ID" value="GAA3621267.1"/>
    <property type="molecule type" value="Genomic_DNA"/>
</dbReference>
<reference evidence="2" key="1">
    <citation type="journal article" date="2019" name="Int. J. Syst. Evol. Microbiol.">
        <title>The Global Catalogue of Microorganisms (GCM) 10K type strain sequencing project: providing services to taxonomists for standard genome sequencing and annotation.</title>
        <authorList>
            <consortium name="The Broad Institute Genomics Platform"/>
            <consortium name="The Broad Institute Genome Sequencing Center for Infectious Disease"/>
            <person name="Wu L."/>
            <person name="Ma J."/>
        </authorList>
    </citation>
    <scope>NUCLEOTIDE SEQUENCE [LARGE SCALE GENOMIC DNA]</scope>
    <source>
        <strain evidence="2">JCM 16902</strain>
    </source>
</reference>
<dbReference type="Proteomes" id="UP001501074">
    <property type="component" value="Unassembled WGS sequence"/>
</dbReference>
<comment type="caution">
    <text evidence="1">The sequence shown here is derived from an EMBL/GenBank/DDBJ whole genome shotgun (WGS) entry which is preliminary data.</text>
</comment>
<protein>
    <submittedName>
        <fullName evidence="1">Uncharacterized protein</fullName>
    </submittedName>
</protein>
<evidence type="ECO:0000313" key="1">
    <source>
        <dbReference type="EMBL" id="GAA3621267.1"/>
    </source>
</evidence>
<dbReference type="RefSeq" id="WP_231487097.1">
    <property type="nucleotide sequence ID" value="NZ_BAAAZO010000008.1"/>
</dbReference>
<gene>
    <name evidence="1" type="ORF">GCM10022223_42680</name>
</gene>
<organism evidence="1 2">
    <name type="scientific">Kineosporia mesophila</name>
    <dbReference type="NCBI Taxonomy" id="566012"/>
    <lineage>
        <taxon>Bacteria</taxon>
        <taxon>Bacillati</taxon>
        <taxon>Actinomycetota</taxon>
        <taxon>Actinomycetes</taxon>
        <taxon>Kineosporiales</taxon>
        <taxon>Kineosporiaceae</taxon>
        <taxon>Kineosporia</taxon>
    </lineage>
</organism>